<dbReference type="InterPro" id="IPR000868">
    <property type="entry name" value="Isochorismatase-like_dom"/>
</dbReference>
<proteinExistence type="predicted"/>
<dbReference type="SUPFAM" id="SSF52499">
    <property type="entry name" value="Isochorismatase-like hydrolases"/>
    <property type="match status" value="1"/>
</dbReference>
<dbReference type="GO" id="GO:0008908">
    <property type="term" value="F:isochorismatase activity"/>
    <property type="evidence" value="ECO:0007669"/>
    <property type="project" value="InterPro"/>
</dbReference>
<dbReference type="InterPro" id="IPR016291">
    <property type="entry name" value="Isochorismatase"/>
</dbReference>
<evidence type="ECO:0000313" key="4">
    <source>
        <dbReference type="Proteomes" id="UP000186914"/>
    </source>
</evidence>
<dbReference type="CDD" id="cd00431">
    <property type="entry name" value="cysteine_hydrolases"/>
    <property type="match status" value="1"/>
</dbReference>
<dbReference type="InterPro" id="IPR036380">
    <property type="entry name" value="Isochorismatase-like_sf"/>
</dbReference>
<feature type="domain" description="Isochorismatase-like" evidence="2">
    <location>
        <begin position="9"/>
        <end position="177"/>
    </location>
</feature>
<evidence type="ECO:0000313" key="3">
    <source>
        <dbReference type="EMBL" id="SIR82590.1"/>
    </source>
</evidence>
<keyword evidence="4" id="KW-1185">Reference proteome</keyword>
<accession>A0A1N7E3F0</accession>
<dbReference type="InterPro" id="IPR050272">
    <property type="entry name" value="Isochorismatase-like_hydrls"/>
</dbReference>
<dbReference type="Gene3D" id="3.40.50.850">
    <property type="entry name" value="Isochorismatase-like"/>
    <property type="match status" value="1"/>
</dbReference>
<dbReference type="PANTHER" id="PTHR43540">
    <property type="entry name" value="PEROXYUREIDOACRYLATE/UREIDOACRYLATE AMIDOHYDROLASE-RELATED"/>
    <property type="match status" value="1"/>
</dbReference>
<reference evidence="4" key="1">
    <citation type="submission" date="2017-01" db="EMBL/GenBank/DDBJ databases">
        <authorList>
            <person name="Varghese N."/>
            <person name="Submissions S."/>
        </authorList>
    </citation>
    <scope>NUCLEOTIDE SEQUENCE [LARGE SCALE GENOMIC DNA]</scope>
    <source>
        <strain evidence="4">CGMCC 1.7737</strain>
    </source>
</reference>
<sequence>MLGGAMTDAVIVIDMLNDFVTGEIAAERAQRIISPLDRLTDAAREHGIPVIYTNDAHRPEDFELDVWGLHAMRGTEGAEVIPELEPESDDHVFEKRTYDAFYETGLDEHLRSLGIDRVVLTGLHTNMCIRHASAGAFFRGYPILVPEDCVDAFTEDDHRSGLQYLDDVYNAELTTADELISEWGRDEDAD</sequence>
<dbReference type="EMBL" id="FTNO01000005">
    <property type="protein sequence ID" value="SIR82590.1"/>
    <property type="molecule type" value="Genomic_DNA"/>
</dbReference>
<name>A0A1N7E3F0_9EURY</name>
<protein>
    <submittedName>
        <fullName evidence="3">Nicotinamidase-related amidase</fullName>
    </submittedName>
</protein>
<dbReference type="Pfam" id="PF00857">
    <property type="entry name" value="Isochorismatase"/>
    <property type="match status" value="1"/>
</dbReference>
<dbReference type="AlphaFoldDB" id="A0A1N7E3F0"/>
<evidence type="ECO:0000259" key="2">
    <source>
        <dbReference type="Pfam" id="PF00857"/>
    </source>
</evidence>
<dbReference type="Proteomes" id="UP000186914">
    <property type="component" value="Unassembled WGS sequence"/>
</dbReference>
<evidence type="ECO:0000256" key="1">
    <source>
        <dbReference type="ARBA" id="ARBA00022801"/>
    </source>
</evidence>
<dbReference type="PANTHER" id="PTHR43540:SF6">
    <property type="entry name" value="ISOCHORISMATASE-LIKE DOMAIN-CONTAINING PROTEIN"/>
    <property type="match status" value="1"/>
</dbReference>
<keyword evidence="1" id="KW-0378">Hydrolase</keyword>
<dbReference type="PRINTS" id="PR01398">
    <property type="entry name" value="ISCHRISMTASE"/>
</dbReference>
<organism evidence="3 4">
    <name type="scientific">Haladaptatus litoreus</name>
    <dbReference type="NCBI Taxonomy" id="553468"/>
    <lineage>
        <taxon>Archaea</taxon>
        <taxon>Methanobacteriati</taxon>
        <taxon>Methanobacteriota</taxon>
        <taxon>Stenosarchaea group</taxon>
        <taxon>Halobacteria</taxon>
        <taxon>Halobacteriales</taxon>
        <taxon>Haladaptataceae</taxon>
        <taxon>Haladaptatus</taxon>
    </lineage>
</organism>
<gene>
    <name evidence="3" type="ORF">SAMN05421858_3985</name>
</gene>